<keyword evidence="2" id="KW-1185">Reference proteome</keyword>
<accession>A0AAE3ENU0</accession>
<dbReference type="AlphaFoldDB" id="A0AAE3ENU0"/>
<dbReference type="EMBL" id="JAKKDU010000007">
    <property type="protein sequence ID" value="MCF7568227.1"/>
    <property type="molecule type" value="Genomic_DNA"/>
</dbReference>
<name>A0AAE3ENU0_9FLAO</name>
<proteinExistence type="predicted"/>
<protein>
    <submittedName>
        <fullName evidence="1">Uncharacterized protein</fullName>
    </submittedName>
</protein>
<evidence type="ECO:0000313" key="2">
    <source>
        <dbReference type="Proteomes" id="UP001199795"/>
    </source>
</evidence>
<comment type="caution">
    <text evidence="1">The sequence shown here is derived from an EMBL/GenBank/DDBJ whole genome shotgun (WGS) entry which is preliminary data.</text>
</comment>
<dbReference type="Proteomes" id="UP001199795">
    <property type="component" value="Unassembled WGS sequence"/>
</dbReference>
<gene>
    <name evidence="1" type="ORF">L3X37_07605</name>
</gene>
<reference evidence="1" key="1">
    <citation type="submission" date="2022-01" db="EMBL/GenBank/DDBJ databases">
        <title>Draft genome sequence of Sabulilitoribacter arenilitoris KCTC 52401.</title>
        <authorList>
            <person name="Oh J.-S."/>
        </authorList>
    </citation>
    <scope>NUCLEOTIDE SEQUENCE</scope>
    <source>
        <strain evidence="1">HMF6543</strain>
    </source>
</reference>
<organism evidence="1 2">
    <name type="scientific">Wocania arenilitoris</name>
    <dbReference type="NCBI Taxonomy" id="2044858"/>
    <lineage>
        <taxon>Bacteria</taxon>
        <taxon>Pseudomonadati</taxon>
        <taxon>Bacteroidota</taxon>
        <taxon>Flavobacteriia</taxon>
        <taxon>Flavobacteriales</taxon>
        <taxon>Flavobacteriaceae</taxon>
        <taxon>Wocania</taxon>
    </lineage>
</organism>
<evidence type="ECO:0000313" key="1">
    <source>
        <dbReference type="EMBL" id="MCF7568227.1"/>
    </source>
</evidence>
<sequence length="73" mass="8254">MSFLNLLLGYCVQIVDLNGKRKRAMVIPKKFFTVPIAEFGIDDCLKPKFLKPKFCNEISQSVFAFPAAVNNDL</sequence>